<name>A0A1G9I4M4_9FIRM</name>
<dbReference type="AlphaFoldDB" id="A0A1G9I4M4"/>
<evidence type="ECO:0000256" key="1">
    <source>
        <dbReference type="SAM" id="Phobius"/>
    </source>
</evidence>
<keyword evidence="1" id="KW-0812">Transmembrane</keyword>
<reference evidence="2 3" key="1">
    <citation type="submission" date="2016-10" db="EMBL/GenBank/DDBJ databases">
        <authorList>
            <person name="de Groot N.N."/>
        </authorList>
    </citation>
    <scope>NUCLEOTIDE SEQUENCE [LARGE SCALE GENOMIC DNA]</scope>
    <source>
        <strain evidence="2 3">DSM 18346</strain>
    </source>
</reference>
<sequence>MNKLKKILNFADDILFIGGIALISTGVFKIYNPAGYIVLGICCIAFAYLMAGRG</sequence>
<gene>
    <name evidence="2" type="ORF">SAMN05660472_02798</name>
</gene>
<feature type="transmembrane region" description="Helical" evidence="1">
    <location>
        <begin position="7"/>
        <end position="28"/>
    </location>
</feature>
<keyword evidence="3" id="KW-1185">Reference proteome</keyword>
<keyword evidence="1" id="KW-0472">Membrane</keyword>
<organism evidence="2 3">
    <name type="scientific">Natronincola ferrireducens</name>
    <dbReference type="NCBI Taxonomy" id="393762"/>
    <lineage>
        <taxon>Bacteria</taxon>
        <taxon>Bacillati</taxon>
        <taxon>Bacillota</taxon>
        <taxon>Clostridia</taxon>
        <taxon>Peptostreptococcales</taxon>
        <taxon>Natronincolaceae</taxon>
        <taxon>Natronincola</taxon>
    </lineage>
</organism>
<keyword evidence="1" id="KW-1133">Transmembrane helix</keyword>
<dbReference type="EMBL" id="FNFP01000010">
    <property type="protein sequence ID" value="SDL20198.1"/>
    <property type="molecule type" value="Genomic_DNA"/>
</dbReference>
<feature type="transmembrane region" description="Helical" evidence="1">
    <location>
        <begin position="34"/>
        <end position="51"/>
    </location>
</feature>
<dbReference type="STRING" id="393762.SAMN05660472_02798"/>
<dbReference type="Proteomes" id="UP000198718">
    <property type="component" value="Unassembled WGS sequence"/>
</dbReference>
<accession>A0A1G9I4M4</accession>
<evidence type="ECO:0000313" key="2">
    <source>
        <dbReference type="EMBL" id="SDL20198.1"/>
    </source>
</evidence>
<protein>
    <submittedName>
        <fullName evidence="2">Uncharacterized protein</fullName>
    </submittedName>
</protein>
<dbReference type="RefSeq" id="WP_176762190.1">
    <property type="nucleotide sequence ID" value="NZ_FNFP01000010.1"/>
</dbReference>
<evidence type="ECO:0000313" key="3">
    <source>
        <dbReference type="Proteomes" id="UP000198718"/>
    </source>
</evidence>
<proteinExistence type="predicted"/>